<dbReference type="RefSeq" id="WP_035088111.1">
    <property type="nucleotide sequence ID" value="NZ_BMWS01000026.1"/>
</dbReference>
<dbReference type="GO" id="GO:0019825">
    <property type="term" value="F:oxygen binding"/>
    <property type="evidence" value="ECO:0007669"/>
    <property type="project" value="InterPro"/>
</dbReference>
<evidence type="ECO:0000313" key="1">
    <source>
        <dbReference type="EMBL" id="GGX28987.1"/>
    </source>
</evidence>
<dbReference type="Proteomes" id="UP000601108">
    <property type="component" value="Unassembled WGS sequence"/>
</dbReference>
<proteinExistence type="predicted"/>
<dbReference type="GO" id="GO:0020037">
    <property type="term" value="F:heme binding"/>
    <property type="evidence" value="ECO:0007669"/>
    <property type="project" value="InterPro"/>
</dbReference>
<evidence type="ECO:0000313" key="2">
    <source>
        <dbReference type="Proteomes" id="UP000601108"/>
    </source>
</evidence>
<dbReference type="EMBL" id="BMWS01000026">
    <property type="protein sequence ID" value="GGX28987.1"/>
    <property type="molecule type" value="Genomic_DNA"/>
</dbReference>
<name>A0A918JXH3_9FLAO</name>
<keyword evidence="2" id="KW-1185">Reference proteome</keyword>
<dbReference type="CDD" id="cd08916">
    <property type="entry name" value="TrHb3_P"/>
    <property type="match status" value="1"/>
</dbReference>
<gene>
    <name evidence="1" type="primary">ctb</name>
    <name evidence="1" type="ORF">GCM10007384_32720</name>
</gene>
<accession>A0A918JXH3</accession>
<sequence length="144" mass="17114">MKKTPINDILNRKDIYLLISSFYSKIRAEKTLGPIFNHMIIDWEQHINKLTDFWETNLLFEIKYKGNPIAVHQKVDATFKGTINQSHFGIWLNLWIETLDQLFKGENVEIAKRRARKMSTHLYIKMFESRTAEKTICPFIPEKK</sequence>
<organism evidence="1 2">
    <name type="scientific">Aquimarina muelleri</name>
    <dbReference type="NCBI Taxonomy" id="279356"/>
    <lineage>
        <taxon>Bacteria</taxon>
        <taxon>Pseudomonadati</taxon>
        <taxon>Bacteroidota</taxon>
        <taxon>Flavobacteriia</taxon>
        <taxon>Flavobacteriales</taxon>
        <taxon>Flavobacteriaceae</taxon>
        <taxon>Aquimarina</taxon>
    </lineage>
</organism>
<protein>
    <submittedName>
        <fullName evidence="1">Group 3 truncated hemoglobin ctb</fullName>
    </submittedName>
</protein>
<dbReference type="InterPro" id="IPR012292">
    <property type="entry name" value="Globin/Proto"/>
</dbReference>
<dbReference type="Gene3D" id="1.10.490.10">
    <property type="entry name" value="Globins"/>
    <property type="match status" value="1"/>
</dbReference>
<dbReference type="AlphaFoldDB" id="A0A918JXH3"/>
<dbReference type="InterPro" id="IPR009050">
    <property type="entry name" value="Globin-like_sf"/>
</dbReference>
<reference evidence="1 2" key="1">
    <citation type="journal article" date="2014" name="Int. J. Syst. Evol. Microbiol.">
        <title>Complete genome sequence of Corynebacterium casei LMG S-19264T (=DSM 44701T), isolated from a smear-ripened cheese.</title>
        <authorList>
            <consortium name="US DOE Joint Genome Institute (JGI-PGF)"/>
            <person name="Walter F."/>
            <person name="Albersmeier A."/>
            <person name="Kalinowski J."/>
            <person name="Ruckert C."/>
        </authorList>
    </citation>
    <scope>NUCLEOTIDE SEQUENCE [LARGE SCALE GENOMIC DNA]</scope>
    <source>
        <strain evidence="1 2">KCTC 12285</strain>
    </source>
</reference>
<comment type="caution">
    <text evidence="1">The sequence shown here is derived from an EMBL/GenBank/DDBJ whole genome shotgun (WGS) entry which is preliminary data.</text>
</comment>
<dbReference type="SUPFAM" id="SSF46458">
    <property type="entry name" value="Globin-like"/>
    <property type="match status" value="1"/>
</dbReference>